<evidence type="ECO:0000256" key="2">
    <source>
        <dbReference type="SAM" id="MobiDB-lite"/>
    </source>
</evidence>
<reference evidence="3" key="1">
    <citation type="submission" date="2021-06" db="EMBL/GenBank/DDBJ databases">
        <title>Comparative genomics, transcriptomics and evolutionary studies reveal genomic signatures of adaptation to plant cell wall in hemibiotrophic fungi.</title>
        <authorList>
            <consortium name="DOE Joint Genome Institute"/>
            <person name="Baroncelli R."/>
            <person name="Diaz J.F."/>
            <person name="Benocci T."/>
            <person name="Peng M."/>
            <person name="Battaglia E."/>
            <person name="Haridas S."/>
            <person name="Andreopoulos W."/>
            <person name="Labutti K."/>
            <person name="Pangilinan J."/>
            <person name="Floch G.L."/>
            <person name="Makela M.R."/>
            <person name="Henrissat B."/>
            <person name="Grigoriev I.V."/>
            <person name="Crouch J.A."/>
            <person name="De Vries R.P."/>
            <person name="Sukno S.A."/>
            <person name="Thon M.R."/>
        </authorList>
    </citation>
    <scope>NUCLEOTIDE SEQUENCE</scope>
    <source>
        <strain evidence="3">CBS 102054</strain>
    </source>
</reference>
<comment type="similarity">
    <text evidence="1">Belongs to the FAD-binding monooxygenase family.</text>
</comment>
<dbReference type="Proteomes" id="UP001243989">
    <property type="component" value="Unassembled WGS sequence"/>
</dbReference>
<protein>
    <recommendedName>
        <fullName evidence="5">Sterigmatocystin biosynthesis monooxygenase stcW</fullName>
    </recommendedName>
</protein>
<dbReference type="PANTHER" id="PTHR42877:SF2">
    <property type="entry name" value="FAD_NAD(P)-BINDING DOMAIN-CONTAINING PROTEIN"/>
    <property type="match status" value="1"/>
</dbReference>
<gene>
    <name evidence="3" type="ORF">BDP81DRAFT_461823</name>
</gene>
<accession>A0AAI9ZPT4</accession>
<organism evidence="3 4">
    <name type="scientific">Colletotrichum phormii</name>
    <dbReference type="NCBI Taxonomy" id="359342"/>
    <lineage>
        <taxon>Eukaryota</taxon>
        <taxon>Fungi</taxon>
        <taxon>Dikarya</taxon>
        <taxon>Ascomycota</taxon>
        <taxon>Pezizomycotina</taxon>
        <taxon>Sordariomycetes</taxon>
        <taxon>Hypocreomycetidae</taxon>
        <taxon>Glomerellales</taxon>
        <taxon>Glomerellaceae</taxon>
        <taxon>Colletotrichum</taxon>
        <taxon>Colletotrichum acutatum species complex</taxon>
    </lineage>
</organism>
<comment type="caution">
    <text evidence="3">The sequence shown here is derived from an EMBL/GenBank/DDBJ whole genome shotgun (WGS) entry which is preliminary data.</text>
</comment>
<dbReference type="Gene3D" id="3.50.50.60">
    <property type="entry name" value="FAD/NAD(P)-binding domain"/>
    <property type="match status" value="2"/>
</dbReference>
<evidence type="ECO:0000256" key="1">
    <source>
        <dbReference type="ARBA" id="ARBA00010139"/>
    </source>
</evidence>
<dbReference type="RefSeq" id="XP_060444202.1">
    <property type="nucleotide sequence ID" value="XM_060593828.1"/>
</dbReference>
<dbReference type="EMBL" id="JAHMHQ010000012">
    <property type="protein sequence ID" value="KAK1635595.1"/>
    <property type="molecule type" value="Genomic_DNA"/>
</dbReference>
<sequence length="459" mass="52944">MPRYYAFPFDPNPDWSCFYARGAEILKYMKDTVRKWNLDRDLQLNTKVVGAGEQRDELCHVLISAQGVLVHESWPDVPGLRDFEGHITHSARWDHDFDYSNKRIAIVPQMAKLPGIDVMNFIRGPAWVYYRAPPSKHLERDDPDPNPRYTDEERKRFHDPEYHLEHRKVIISRTNKSFYIFMKGENNKEGMRLAAAQMAEKLGHDPELCEKLIPKWELGCRRITPGPGYLESFLRPNCNITNSAITSVSKNGVHTADGKFYECDVIVCATGFDVSHRPRYPIVGKENVDLATRWAEDPDSYVSVAVPDYPNYFMMMGPNCLGGHGSLVESLNWTGDYFVKWVKKMATEDIKYVEPKQEVVDAFIKYSDQVHKTLVWSGGCKSWYKRNRVDGRVTALFGGSAHLFNRMLTNIRGEDFNICCRTSNPFRFMDNGFTEWEMDSKSDLSWYVEKAEVLRTGGV</sequence>
<evidence type="ECO:0000313" key="3">
    <source>
        <dbReference type="EMBL" id="KAK1635595.1"/>
    </source>
</evidence>
<keyword evidence="4" id="KW-1185">Reference proteome</keyword>
<name>A0AAI9ZPT4_9PEZI</name>
<dbReference type="GeneID" id="85478690"/>
<feature type="compositionally biased region" description="Basic and acidic residues" evidence="2">
    <location>
        <begin position="136"/>
        <end position="154"/>
    </location>
</feature>
<dbReference type="InterPro" id="IPR036188">
    <property type="entry name" value="FAD/NAD-bd_sf"/>
</dbReference>
<dbReference type="SUPFAM" id="SSF51905">
    <property type="entry name" value="FAD/NAD(P)-binding domain"/>
    <property type="match status" value="1"/>
</dbReference>
<dbReference type="InterPro" id="IPR051209">
    <property type="entry name" value="FAD-bind_Monooxygenase_sf"/>
</dbReference>
<proteinExistence type="inferred from homology"/>
<dbReference type="PANTHER" id="PTHR42877">
    <property type="entry name" value="L-ORNITHINE N(5)-MONOOXYGENASE-RELATED"/>
    <property type="match status" value="1"/>
</dbReference>
<evidence type="ECO:0000313" key="4">
    <source>
        <dbReference type="Proteomes" id="UP001243989"/>
    </source>
</evidence>
<evidence type="ECO:0008006" key="5">
    <source>
        <dbReference type="Google" id="ProtNLM"/>
    </source>
</evidence>
<feature type="region of interest" description="Disordered" evidence="2">
    <location>
        <begin position="135"/>
        <end position="154"/>
    </location>
</feature>
<dbReference type="AlphaFoldDB" id="A0AAI9ZPT4"/>